<comment type="caution">
    <text evidence="1">The sequence shown here is derived from an EMBL/GenBank/DDBJ whole genome shotgun (WGS) entry which is preliminary data.</text>
</comment>
<proteinExistence type="predicted"/>
<protein>
    <submittedName>
        <fullName evidence="1">Uncharacterized protein</fullName>
    </submittedName>
</protein>
<organism evidence="1 2">
    <name type="scientific">Eumeta variegata</name>
    <name type="common">Bagworm moth</name>
    <name type="synonym">Eumeta japonica</name>
    <dbReference type="NCBI Taxonomy" id="151549"/>
    <lineage>
        <taxon>Eukaryota</taxon>
        <taxon>Metazoa</taxon>
        <taxon>Ecdysozoa</taxon>
        <taxon>Arthropoda</taxon>
        <taxon>Hexapoda</taxon>
        <taxon>Insecta</taxon>
        <taxon>Pterygota</taxon>
        <taxon>Neoptera</taxon>
        <taxon>Endopterygota</taxon>
        <taxon>Lepidoptera</taxon>
        <taxon>Glossata</taxon>
        <taxon>Ditrysia</taxon>
        <taxon>Tineoidea</taxon>
        <taxon>Psychidae</taxon>
        <taxon>Oiketicinae</taxon>
        <taxon>Eumeta</taxon>
    </lineage>
</organism>
<dbReference type="EMBL" id="BGZK01000129">
    <property type="protein sequence ID" value="GBP21497.1"/>
    <property type="molecule type" value="Genomic_DNA"/>
</dbReference>
<name>A0A4C1U5U3_EUMVA</name>
<accession>A0A4C1U5U3</accession>
<evidence type="ECO:0000313" key="1">
    <source>
        <dbReference type="EMBL" id="GBP21497.1"/>
    </source>
</evidence>
<reference evidence="1 2" key="1">
    <citation type="journal article" date="2019" name="Commun. Biol.">
        <title>The bagworm genome reveals a unique fibroin gene that provides high tensile strength.</title>
        <authorList>
            <person name="Kono N."/>
            <person name="Nakamura H."/>
            <person name="Ohtoshi R."/>
            <person name="Tomita M."/>
            <person name="Numata K."/>
            <person name="Arakawa K."/>
        </authorList>
    </citation>
    <scope>NUCLEOTIDE SEQUENCE [LARGE SCALE GENOMIC DNA]</scope>
</reference>
<dbReference type="Proteomes" id="UP000299102">
    <property type="component" value="Unassembled WGS sequence"/>
</dbReference>
<dbReference type="OrthoDB" id="7631237at2759"/>
<keyword evidence="2" id="KW-1185">Reference proteome</keyword>
<evidence type="ECO:0000313" key="2">
    <source>
        <dbReference type="Proteomes" id="UP000299102"/>
    </source>
</evidence>
<dbReference type="AlphaFoldDB" id="A0A4C1U5U3"/>
<sequence length="162" mass="17819">MVAHKAAREVAGVRKPEGGGATCAHGLKSSPSAMARNAVLRVSVLLACLGEYRPPCARNTHTHTPPTHTLYELQHVCYSCVWSEIRVKRQEEDAGGDDVNPEELCDGRPADEYFRLTTEGDCRDVVRSGHRFTNTHRAADTFGPFEPLRSILGFLGLNSNCR</sequence>
<gene>
    <name evidence="1" type="ORF">EVAR_12098_1</name>
</gene>
<dbReference type="STRING" id="151549.A0A4C1U5U3"/>